<keyword evidence="2" id="KW-1185">Reference proteome</keyword>
<reference evidence="1 2" key="1">
    <citation type="submission" date="2023-07" db="EMBL/GenBank/DDBJ databases">
        <title>Genomic Encyclopedia of Type Strains, Phase IV (KMG-IV): sequencing the most valuable type-strain genomes for metagenomic binning, comparative biology and taxonomic classification.</title>
        <authorList>
            <person name="Goeker M."/>
        </authorList>
    </citation>
    <scope>NUCLEOTIDE SEQUENCE [LARGE SCALE GENOMIC DNA]</scope>
    <source>
        <strain evidence="1 2">DSM 27594</strain>
    </source>
</reference>
<name>A0ABT9XN32_9BACI</name>
<comment type="caution">
    <text evidence="1">The sequence shown here is derived from an EMBL/GenBank/DDBJ whole genome shotgun (WGS) entry which is preliminary data.</text>
</comment>
<gene>
    <name evidence="1" type="ORF">J2S10_000050</name>
</gene>
<evidence type="ECO:0000313" key="2">
    <source>
        <dbReference type="Proteomes" id="UP001224122"/>
    </source>
</evidence>
<dbReference type="Proteomes" id="UP001224122">
    <property type="component" value="Unassembled WGS sequence"/>
</dbReference>
<accession>A0ABT9XN32</accession>
<evidence type="ECO:0000313" key="1">
    <source>
        <dbReference type="EMBL" id="MDQ0196945.1"/>
    </source>
</evidence>
<protein>
    <submittedName>
        <fullName evidence="1">Uncharacterized protein</fullName>
    </submittedName>
</protein>
<organism evidence="1 2">
    <name type="scientific">Neobacillus ginsengisoli</name>
    <dbReference type="NCBI Taxonomy" id="904295"/>
    <lineage>
        <taxon>Bacteria</taxon>
        <taxon>Bacillati</taxon>
        <taxon>Bacillota</taxon>
        <taxon>Bacilli</taxon>
        <taxon>Bacillales</taxon>
        <taxon>Bacillaceae</taxon>
        <taxon>Neobacillus</taxon>
    </lineage>
</organism>
<dbReference type="EMBL" id="JAUSTW010000001">
    <property type="protein sequence ID" value="MDQ0196945.1"/>
    <property type="molecule type" value="Genomic_DNA"/>
</dbReference>
<proteinExistence type="predicted"/>
<sequence>MMKEKRGKSLPLFFILKTKNYPNEFFLVEGNFFRIVEYSNINIGG</sequence>